<feature type="domain" description="ABC transporter" evidence="5">
    <location>
        <begin position="2"/>
        <end position="227"/>
    </location>
</feature>
<dbReference type="Pfam" id="PF00005">
    <property type="entry name" value="ABC_tran"/>
    <property type="match status" value="1"/>
</dbReference>
<evidence type="ECO:0000256" key="4">
    <source>
        <dbReference type="ARBA" id="ARBA00022840"/>
    </source>
</evidence>
<proteinExistence type="inferred from homology"/>
<organism evidence="6 7">
    <name type="scientific">Nocardiopsis tropica</name>
    <dbReference type="NCBI Taxonomy" id="109330"/>
    <lineage>
        <taxon>Bacteria</taxon>
        <taxon>Bacillati</taxon>
        <taxon>Actinomycetota</taxon>
        <taxon>Actinomycetes</taxon>
        <taxon>Streptosporangiales</taxon>
        <taxon>Nocardiopsidaceae</taxon>
        <taxon>Nocardiopsis</taxon>
    </lineage>
</organism>
<dbReference type="Proteomes" id="UP001432401">
    <property type="component" value="Unassembled WGS sequence"/>
</dbReference>
<name>A0ABV1ZPK4_9ACTN</name>
<dbReference type="PANTHER" id="PTHR43335:SF4">
    <property type="entry name" value="ABC TRANSPORTER, ATP-BINDING PROTEIN"/>
    <property type="match status" value="1"/>
</dbReference>
<sequence length="306" mass="32246">MIEVEELTKEYRGRKAVDALSFTVPAGQVTGFLGPNGAGKSTTMRLALGLERPTEGRALVNGRRYRDLTEPMREVGSLLDTEAVPPGMTGAAHLGWLARAGGLPARRTGEVLEAVGLADAARHRIASYSLGMRQRLGIAGALLGDPGTLVLDEPVNGLDPEGVRWIRTLLRGLAAEGRTVLVSSHLMSEMADTADRVVVIGAGRLIAEERTDELIRRGATGRVGVSTPHRDLLAAVLDEAGLAVERDASGGGLTVLGADAARVGEIAARHGVTLHALVQQRASLEDVFMELTGDTAVHRFAPVGPR</sequence>
<reference evidence="6 7" key="1">
    <citation type="submission" date="2024-06" db="EMBL/GenBank/DDBJ databases">
        <authorList>
            <person name="Bataeva Y.V."/>
            <person name="Grigorian L.N."/>
            <person name="Solomentsev V.I."/>
        </authorList>
    </citation>
    <scope>NUCLEOTIDE SEQUENCE [LARGE SCALE GENOMIC DNA]</scope>
    <source>
        <strain evidence="7">SCPM-O-B-12605 (RCAM04882)</strain>
    </source>
</reference>
<dbReference type="PROSITE" id="PS50893">
    <property type="entry name" value="ABC_TRANSPORTER_2"/>
    <property type="match status" value="1"/>
</dbReference>
<dbReference type="RefSeq" id="WP_352982696.1">
    <property type="nucleotide sequence ID" value="NZ_JBEQNA010000001.1"/>
</dbReference>
<keyword evidence="2" id="KW-0813">Transport</keyword>
<accession>A0ABV1ZPK4</accession>
<dbReference type="InterPro" id="IPR017871">
    <property type="entry name" value="ABC_transporter-like_CS"/>
</dbReference>
<dbReference type="PROSITE" id="PS00211">
    <property type="entry name" value="ABC_TRANSPORTER_1"/>
    <property type="match status" value="1"/>
</dbReference>
<protein>
    <submittedName>
        <fullName evidence="6">ATP-binding cassette domain-containing protein</fullName>
    </submittedName>
</protein>
<dbReference type="InterPro" id="IPR003439">
    <property type="entry name" value="ABC_transporter-like_ATP-bd"/>
</dbReference>
<evidence type="ECO:0000256" key="2">
    <source>
        <dbReference type="ARBA" id="ARBA00022448"/>
    </source>
</evidence>
<dbReference type="Gene3D" id="3.40.50.300">
    <property type="entry name" value="P-loop containing nucleotide triphosphate hydrolases"/>
    <property type="match status" value="1"/>
</dbReference>
<dbReference type="GO" id="GO:0005524">
    <property type="term" value="F:ATP binding"/>
    <property type="evidence" value="ECO:0007669"/>
    <property type="project" value="UniProtKB-KW"/>
</dbReference>
<keyword evidence="7" id="KW-1185">Reference proteome</keyword>
<dbReference type="EMBL" id="JBEQNB010000002">
    <property type="protein sequence ID" value="MES0833057.1"/>
    <property type="molecule type" value="Genomic_DNA"/>
</dbReference>
<evidence type="ECO:0000256" key="1">
    <source>
        <dbReference type="ARBA" id="ARBA00005417"/>
    </source>
</evidence>
<evidence type="ECO:0000256" key="3">
    <source>
        <dbReference type="ARBA" id="ARBA00022741"/>
    </source>
</evidence>
<evidence type="ECO:0000259" key="5">
    <source>
        <dbReference type="PROSITE" id="PS50893"/>
    </source>
</evidence>
<comment type="caution">
    <text evidence="6">The sequence shown here is derived from an EMBL/GenBank/DDBJ whole genome shotgun (WGS) entry which is preliminary data.</text>
</comment>
<dbReference type="InterPro" id="IPR027417">
    <property type="entry name" value="P-loop_NTPase"/>
</dbReference>
<dbReference type="PANTHER" id="PTHR43335">
    <property type="entry name" value="ABC TRANSPORTER, ATP-BINDING PROTEIN"/>
    <property type="match status" value="1"/>
</dbReference>
<dbReference type="InterPro" id="IPR003593">
    <property type="entry name" value="AAA+_ATPase"/>
</dbReference>
<gene>
    <name evidence="6" type="ORF">ABUK86_04680</name>
</gene>
<keyword evidence="3" id="KW-0547">Nucleotide-binding</keyword>
<dbReference type="SUPFAM" id="SSF52540">
    <property type="entry name" value="P-loop containing nucleoside triphosphate hydrolases"/>
    <property type="match status" value="1"/>
</dbReference>
<evidence type="ECO:0000313" key="7">
    <source>
        <dbReference type="Proteomes" id="UP001432401"/>
    </source>
</evidence>
<keyword evidence="4 6" id="KW-0067">ATP-binding</keyword>
<dbReference type="SMART" id="SM00382">
    <property type="entry name" value="AAA"/>
    <property type="match status" value="1"/>
</dbReference>
<comment type="similarity">
    <text evidence="1">Belongs to the ABC transporter superfamily.</text>
</comment>
<evidence type="ECO:0000313" key="6">
    <source>
        <dbReference type="EMBL" id="MES0833057.1"/>
    </source>
</evidence>